<evidence type="ECO:0000256" key="5">
    <source>
        <dbReference type="ARBA" id="ARBA00023002"/>
    </source>
</evidence>
<dbReference type="PROSITE" id="PS51410">
    <property type="entry name" value="BH4_AAA_HYDROXYL_2"/>
    <property type="match status" value="1"/>
</dbReference>
<dbReference type="InterPro" id="IPR019774">
    <property type="entry name" value="Aromatic-AA_hydroxylase_C"/>
</dbReference>
<dbReference type="PROSITE" id="PS00367">
    <property type="entry name" value="BH4_AAA_HYDROXYL_1"/>
    <property type="match status" value="1"/>
</dbReference>
<evidence type="ECO:0000256" key="4">
    <source>
        <dbReference type="ARBA" id="ARBA00022723"/>
    </source>
</evidence>
<evidence type="ECO:0000256" key="3">
    <source>
        <dbReference type="ARBA" id="ARBA00011995"/>
    </source>
</evidence>
<comment type="cofactor">
    <cofactor evidence="1 9">
        <name>Fe(2+)</name>
        <dbReference type="ChEBI" id="CHEBI:29033"/>
    </cofactor>
</comment>
<accession>A0A139AR14</accession>
<feature type="binding site" evidence="8">
    <location>
        <position position="340"/>
    </location>
    <ligand>
        <name>Fe cation</name>
        <dbReference type="ChEBI" id="CHEBI:24875"/>
    </ligand>
</feature>
<dbReference type="InterPro" id="IPR045865">
    <property type="entry name" value="ACT-like_dom_sf"/>
</dbReference>
<keyword evidence="7" id="KW-0503">Monooxygenase</keyword>
<dbReference type="PROSITE" id="PS51671">
    <property type="entry name" value="ACT"/>
    <property type="match status" value="1"/>
</dbReference>
<evidence type="ECO:0000259" key="10">
    <source>
        <dbReference type="PROSITE" id="PS51410"/>
    </source>
</evidence>
<comment type="similarity">
    <text evidence="2">Belongs to the biopterin-dependent aromatic amino acid hydroxylase family.</text>
</comment>
<dbReference type="EMBL" id="KQ965739">
    <property type="protein sequence ID" value="KXS19197.1"/>
    <property type="molecule type" value="Genomic_DNA"/>
</dbReference>
<dbReference type="SUPFAM" id="SSF56534">
    <property type="entry name" value="Aromatic aminoacid monoxygenases, catalytic and oligomerization domains"/>
    <property type="match status" value="1"/>
</dbReference>
<dbReference type="Proteomes" id="UP000070544">
    <property type="component" value="Unassembled WGS sequence"/>
</dbReference>
<keyword evidence="4 8" id="KW-0479">Metal-binding</keyword>
<dbReference type="InterPro" id="IPR036329">
    <property type="entry name" value="Aro-AA_hydroxylase_C_sf"/>
</dbReference>
<dbReference type="PIRSF" id="PIRSF000336">
    <property type="entry name" value="TH"/>
    <property type="match status" value="1"/>
</dbReference>
<feature type="domain" description="Biopterin-dependent aromatic amino acid hydroxylase family profile" evidence="10">
    <location>
        <begin position="156"/>
        <end position="501"/>
    </location>
</feature>
<dbReference type="Pfam" id="PF00351">
    <property type="entry name" value="Biopterin_H"/>
    <property type="match status" value="1"/>
</dbReference>
<feature type="binding site" evidence="8">
    <location>
        <position position="335"/>
    </location>
    <ligand>
        <name>Fe cation</name>
        <dbReference type="ChEBI" id="CHEBI:24875"/>
    </ligand>
</feature>
<organism evidence="12 13">
    <name type="scientific">Gonapodya prolifera (strain JEL478)</name>
    <name type="common">Monoblepharis prolifera</name>
    <dbReference type="NCBI Taxonomy" id="1344416"/>
    <lineage>
        <taxon>Eukaryota</taxon>
        <taxon>Fungi</taxon>
        <taxon>Fungi incertae sedis</taxon>
        <taxon>Chytridiomycota</taxon>
        <taxon>Chytridiomycota incertae sedis</taxon>
        <taxon>Monoblepharidomycetes</taxon>
        <taxon>Monoblepharidales</taxon>
        <taxon>Gonapodyaceae</taxon>
        <taxon>Gonapodya</taxon>
    </lineage>
</organism>
<dbReference type="Gene3D" id="1.10.800.10">
    <property type="entry name" value="Aromatic amino acid hydroxylase"/>
    <property type="match status" value="1"/>
</dbReference>
<evidence type="ECO:0000256" key="7">
    <source>
        <dbReference type="ARBA" id="ARBA00023033"/>
    </source>
</evidence>
<dbReference type="GO" id="GO:0005506">
    <property type="term" value="F:iron ion binding"/>
    <property type="evidence" value="ECO:0007669"/>
    <property type="project" value="InterPro"/>
</dbReference>
<dbReference type="InterPro" id="IPR002912">
    <property type="entry name" value="ACT_dom"/>
</dbReference>
<dbReference type="FunFam" id="1.10.800.10:FF:000004">
    <property type="entry name" value="Tyrosine 3-monooxygenase"/>
    <property type="match status" value="1"/>
</dbReference>
<dbReference type="OrthoDB" id="983542at2759"/>
<dbReference type="EC" id="1.14.16.1" evidence="3"/>
<dbReference type="InterPro" id="IPR018301">
    <property type="entry name" value="ArAA_hydroxylase_Fe/CU_BS"/>
</dbReference>
<keyword evidence="6 8" id="KW-0408">Iron</keyword>
<sequence>MHPVLSRVSHRLTPAKTRLLLSTNTIGRFYTTPAKKYGAYILPHIPHKHSTINNHAATTLRPFASASDPTKDIQGSQNTTIYFTIVDRVGALEEVLGRLAELDVSLTSIESRPGRHAGLYDFYIDFLASEDKQVAHAVTKLAKHVKEIRVVSTGGGSTPGDLVEQRQSAWFPRRKQDLDLFAERVLSYGAELDSDHPGFTDDTYRARRAAITKLAREYRTGMPLARIVYTAEEIATWGQVYQKLEELHFDKACREYQYIKPLLVANCGYGPDNIPQLEDISRFLKECTGFTLRPVMGLLSSRDFLNALAFRVFFSTQYIRHSSNPFYTPEPDVCHELLGHVPLFADPDFADFSQEIGLASLGASEEDIKKLATIYWFTVEFGLCKQGNGVKAFGAGLLSSFGELDYCLSDKPQRVRFDPEKAAVQDYPITEYQPIYFVADSFKVMKEQVRSYANRLSRPFSLRYNAYTETIEVLDEKERLIRMANNIRGDLSRLAEAIEYI</sequence>
<dbReference type="AlphaFoldDB" id="A0A139AR14"/>
<evidence type="ECO:0000256" key="2">
    <source>
        <dbReference type="ARBA" id="ARBA00009712"/>
    </source>
</evidence>
<keyword evidence="5" id="KW-0560">Oxidoreductase</keyword>
<dbReference type="CDD" id="cd04905">
    <property type="entry name" value="ACT_CM-PDT"/>
    <property type="match status" value="1"/>
</dbReference>
<dbReference type="InterPro" id="IPR019773">
    <property type="entry name" value="Tyrosine_3-monooxygenase-like"/>
</dbReference>
<keyword evidence="13" id="KW-1185">Reference proteome</keyword>
<dbReference type="PANTHER" id="PTHR11473">
    <property type="entry name" value="AROMATIC AMINO ACID HYDROXYLASE"/>
    <property type="match status" value="1"/>
</dbReference>
<dbReference type="PRINTS" id="PR00372">
    <property type="entry name" value="FYWHYDRXLASE"/>
</dbReference>
<evidence type="ECO:0000313" key="12">
    <source>
        <dbReference type="EMBL" id="KXS19197.1"/>
    </source>
</evidence>
<feature type="domain" description="ACT" evidence="11">
    <location>
        <begin position="80"/>
        <end position="155"/>
    </location>
</feature>
<dbReference type="GO" id="GO:0004505">
    <property type="term" value="F:phenylalanine 4-monooxygenase activity"/>
    <property type="evidence" value="ECO:0007669"/>
    <property type="project" value="UniProtKB-EC"/>
</dbReference>
<evidence type="ECO:0000256" key="6">
    <source>
        <dbReference type="ARBA" id="ARBA00023004"/>
    </source>
</evidence>
<proteinExistence type="inferred from homology"/>
<dbReference type="InterPro" id="IPR036951">
    <property type="entry name" value="ArAA_hydroxylase_sf"/>
</dbReference>
<evidence type="ECO:0000256" key="1">
    <source>
        <dbReference type="ARBA" id="ARBA00001954"/>
    </source>
</evidence>
<dbReference type="Pfam" id="PF01842">
    <property type="entry name" value="ACT"/>
    <property type="match status" value="1"/>
</dbReference>
<evidence type="ECO:0000256" key="8">
    <source>
        <dbReference type="PIRSR" id="PIRSR000336-1"/>
    </source>
</evidence>
<dbReference type="InterPro" id="IPR001273">
    <property type="entry name" value="ArAA_hydroxylase"/>
</dbReference>
<dbReference type="OMA" id="FHDEVYR"/>
<evidence type="ECO:0000259" key="11">
    <source>
        <dbReference type="PROSITE" id="PS51671"/>
    </source>
</evidence>
<name>A0A139AR14_GONPJ</name>
<dbReference type="SUPFAM" id="SSF55021">
    <property type="entry name" value="ACT-like"/>
    <property type="match status" value="1"/>
</dbReference>
<gene>
    <name evidence="12" type="ORF">M427DRAFT_109045</name>
</gene>
<evidence type="ECO:0000256" key="9">
    <source>
        <dbReference type="PIRSR" id="PIRSR601273-2"/>
    </source>
</evidence>
<reference evidence="12 13" key="1">
    <citation type="journal article" date="2015" name="Genome Biol. Evol.">
        <title>Phylogenomic analyses indicate that early fungi evolved digesting cell walls of algal ancestors of land plants.</title>
        <authorList>
            <person name="Chang Y."/>
            <person name="Wang S."/>
            <person name="Sekimoto S."/>
            <person name="Aerts A.L."/>
            <person name="Choi C."/>
            <person name="Clum A."/>
            <person name="LaButti K.M."/>
            <person name="Lindquist E.A."/>
            <person name="Yee Ngan C."/>
            <person name="Ohm R.A."/>
            <person name="Salamov A.A."/>
            <person name="Grigoriev I.V."/>
            <person name="Spatafora J.W."/>
            <person name="Berbee M.L."/>
        </authorList>
    </citation>
    <scope>NUCLEOTIDE SEQUENCE [LARGE SCALE GENOMIC DNA]</scope>
    <source>
        <strain evidence="12 13">JEL478</strain>
    </source>
</reference>
<evidence type="ECO:0000313" key="13">
    <source>
        <dbReference type="Proteomes" id="UP000070544"/>
    </source>
</evidence>
<protein>
    <recommendedName>
        <fullName evidence="3">phenylalanine 4-monooxygenase</fullName>
        <ecNumber evidence="3">1.14.16.1</ecNumber>
    </recommendedName>
</protein>
<dbReference type="STRING" id="1344416.A0A139AR14"/>
<dbReference type="PANTHER" id="PTHR11473:SF24">
    <property type="entry name" value="PHENYLALANINE-4-HYDROXYLASE"/>
    <property type="match status" value="1"/>
</dbReference>
<feature type="binding site" evidence="8">
    <location>
        <position position="380"/>
    </location>
    <ligand>
        <name>Fe cation</name>
        <dbReference type="ChEBI" id="CHEBI:24875"/>
    </ligand>
</feature>